<dbReference type="Gene3D" id="3.40.1350.10">
    <property type="match status" value="1"/>
</dbReference>
<evidence type="ECO:0000313" key="1">
    <source>
        <dbReference type="EMBL" id="MEB3785716.1"/>
    </source>
</evidence>
<gene>
    <name evidence="1" type="ORF">LLW09_24610</name>
</gene>
<keyword evidence="2" id="KW-1185">Reference proteome</keyword>
<evidence type="ECO:0000313" key="2">
    <source>
        <dbReference type="Proteomes" id="UP001336015"/>
    </source>
</evidence>
<dbReference type="EMBL" id="JAJGWQ010000020">
    <property type="protein sequence ID" value="MEB3785716.1"/>
    <property type="molecule type" value="Genomic_DNA"/>
</dbReference>
<sequence length="320" mass="36639">MTPEERIQLILSRQSGFDWGDTYIPSTLAKPREAPKGSRICRLNSRKLGREVHALSTPEKVFTQLAFSHPDLFDLHEQKMLWPLESANPLRGHPLTKGVFLPSLRGTVEVAKEIGFKHHEIAVDLPDGRRTKIPFPYQGDLLLYLKGEEGIPYAVNWTVKDRKEAFGERRLSSPKTPVQQKKDRDHATLRTKLEEMYYASAGIRTVQVSLEELPSTVIANLDLLFSTHGIPLTLERSLLEDFSDALREAVSDGEPVAYLAIKYAKRWGRRDQFITKIYQDIWERKLTINFFKPILIDHPLSTDDGDLLKVYGTLFQEKES</sequence>
<dbReference type="InterPro" id="IPR011335">
    <property type="entry name" value="Restrct_endonuc-II-like"/>
</dbReference>
<dbReference type="InterPro" id="IPR011856">
    <property type="entry name" value="tRNA_endonuc-like_dom_sf"/>
</dbReference>
<proteinExistence type="predicted"/>
<comment type="caution">
    <text evidence="1">The sequence shown here is derived from an EMBL/GenBank/DDBJ whole genome shotgun (WGS) entry which is preliminary data.</text>
</comment>
<accession>A0ABU6C120</accession>
<protein>
    <recommendedName>
        <fullName evidence="3">Transposase</fullName>
    </recommendedName>
</protein>
<organism evidence="1 2">
    <name type="scientific">Pseudomonas paracarnis</name>
    <dbReference type="NCBI Taxonomy" id="2750625"/>
    <lineage>
        <taxon>Bacteria</taxon>
        <taxon>Pseudomonadati</taxon>
        <taxon>Pseudomonadota</taxon>
        <taxon>Gammaproteobacteria</taxon>
        <taxon>Pseudomonadales</taxon>
        <taxon>Pseudomonadaceae</taxon>
        <taxon>Pseudomonas</taxon>
    </lineage>
</organism>
<dbReference type="SUPFAM" id="SSF52980">
    <property type="entry name" value="Restriction endonuclease-like"/>
    <property type="match status" value="1"/>
</dbReference>
<reference evidence="1 2" key="1">
    <citation type="journal article" date="2023" name="Int J Dairy Technol">
        <title>Genome based analysis of Pseudomonas paracarnis RQ057, a strain responsible for blue discoloration spoilage in processed cheese.</title>
        <authorList>
            <person name="Rodrigues Rd.S."/>
            <person name="Machado S.G."/>
            <person name="de Carvalho A.F."/>
            <person name="Nero L.A."/>
        </authorList>
    </citation>
    <scope>NUCLEOTIDE SEQUENCE [LARGE SCALE GENOMIC DNA]</scope>
    <source>
        <strain evidence="1 2">RQ057</strain>
    </source>
</reference>
<dbReference type="Proteomes" id="UP001336015">
    <property type="component" value="Unassembled WGS sequence"/>
</dbReference>
<evidence type="ECO:0008006" key="3">
    <source>
        <dbReference type="Google" id="ProtNLM"/>
    </source>
</evidence>
<dbReference type="RefSeq" id="WP_258925360.1">
    <property type="nucleotide sequence ID" value="NZ_JAEFBF010000014.1"/>
</dbReference>
<name>A0ABU6C120_9PSED</name>